<proteinExistence type="inferred from homology"/>
<dbReference type="Proteomes" id="UP001606305">
    <property type="component" value="Unassembled WGS sequence"/>
</dbReference>
<reference evidence="7 8" key="1">
    <citation type="submission" date="2024-09" db="EMBL/GenBank/DDBJ databases">
        <title>Novel species of the genus Pelomonas and Roseateles isolated from streams.</title>
        <authorList>
            <person name="Lu H."/>
        </authorList>
    </citation>
    <scope>NUCLEOTIDE SEQUENCE [LARGE SCALE GENOMIC DNA]</scope>
    <source>
        <strain evidence="7 8">BYS96W</strain>
    </source>
</reference>
<dbReference type="NCBIfam" id="TIGR00385">
    <property type="entry name" value="dsbE"/>
    <property type="match status" value="1"/>
</dbReference>
<evidence type="ECO:0000256" key="3">
    <source>
        <dbReference type="ARBA" id="ARBA00022748"/>
    </source>
</evidence>
<dbReference type="Gene3D" id="3.40.30.10">
    <property type="entry name" value="Glutaredoxin"/>
    <property type="match status" value="1"/>
</dbReference>
<evidence type="ECO:0000313" key="7">
    <source>
        <dbReference type="EMBL" id="MFG6459411.1"/>
    </source>
</evidence>
<evidence type="ECO:0000313" key="8">
    <source>
        <dbReference type="Proteomes" id="UP001606305"/>
    </source>
</evidence>
<evidence type="ECO:0000256" key="1">
    <source>
        <dbReference type="ARBA" id="ARBA00004196"/>
    </source>
</evidence>
<dbReference type="Pfam" id="PF08534">
    <property type="entry name" value="Redoxin"/>
    <property type="match status" value="1"/>
</dbReference>
<dbReference type="CDD" id="cd03010">
    <property type="entry name" value="TlpA_like_DsbE"/>
    <property type="match status" value="1"/>
</dbReference>
<name>A0ABW7GBS3_9BURK</name>
<evidence type="ECO:0000256" key="2">
    <source>
        <dbReference type="ARBA" id="ARBA00007758"/>
    </source>
</evidence>
<dbReference type="RefSeq" id="WP_394491380.1">
    <property type="nucleotide sequence ID" value="NZ_JBIGIA010000022.1"/>
</dbReference>
<dbReference type="InterPro" id="IPR004799">
    <property type="entry name" value="Periplasmic_diS_OxRdtase_DsbE"/>
</dbReference>
<keyword evidence="5" id="KW-0676">Redox-active center</keyword>
<dbReference type="InterPro" id="IPR013740">
    <property type="entry name" value="Redoxin"/>
</dbReference>
<keyword evidence="3" id="KW-0201">Cytochrome c-type biogenesis</keyword>
<dbReference type="InterPro" id="IPR017937">
    <property type="entry name" value="Thioredoxin_CS"/>
</dbReference>
<feature type="domain" description="Thioredoxin" evidence="6">
    <location>
        <begin position="32"/>
        <end position="178"/>
    </location>
</feature>
<dbReference type="PROSITE" id="PS51352">
    <property type="entry name" value="THIOREDOXIN_2"/>
    <property type="match status" value="1"/>
</dbReference>
<comment type="similarity">
    <text evidence="2">Belongs to the thioredoxin family. DsbE subfamily.</text>
</comment>
<keyword evidence="8" id="KW-1185">Reference proteome</keyword>
<evidence type="ECO:0000256" key="5">
    <source>
        <dbReference type="ARBA" id="ARBA00023284"/>
    </source>
</evidence>
<evidence type="ECO:0000256" key="4">
    <source>
        <dbReference type="ARBA" id="ARBA00023157"/>
    </source>
</evidence>
<dbReference type="PROSITE" id="PS00194">
    <property type="entry name" value="THIOREDOXIN_1"/>
    <property type="match status" value="1"/>
</dbReference>
<dbReference type="PANTHER" id="PTHR42852:SF6">
    <property type="entry name" value="THIOL:DISULFIDE INTERCHANGE PROTEIN DSBE"/>
    <property type="match status" value="1"/>
</dbReference>
<dbReference type="SUPFAM" id="SSF52833">
    <property type="entry name" value="Thioredoxin-like"/>
    <property type="match status" value="1"/>
</dbReference>
<gene>
    <name evidence="7" type="ORF">ACG00X_21460</name>
</gene>
<evidence type="ECO:0000259" key="6">
    <source>
        <dbReference type="PROSITE" id="PS51352"/>
    </source>
</evidence>
<dbReference type="PANTHER" id="PTHR42852">
    <property type="entry name" value="THIOL:DISULFIDE INTERCHANGE PROTEIN DSBE"/>
    <property type="match status" value="1"/>
</dbReference>
<dbReference type="InterPro" id="IPR013766">
    <property type="entry name" value="Thioredoxin_domain"/>
</dbReference>
<comment type="caution">
    <text evidence="7">The sequence shown here is derived from an EMBL/GenBank/DDBJ whole genome shotgun (WGS) entry which is preliminary data.</text>
</comment>
<keyword evidence="4" id="KW-1015">Disulfide bond</keyword>
<protein>
    <submittedName>
        <fullName evidence="7">DsbE family thiol:disulfide interchange protein</fullName>
    </submittedName>
</protein>
<sequence>MKRFLIPLGLFLVLAVFLGIGLSRDPRELPSPLIGKPAPAFSLPTLGSSGKGDGPAFGPEAMRGRVWLLNVWASWCASCREEHPVLLALARSGAVPIVGLDYKDQPAQAQAWLGRLGNPYVLSALDADGRVGIDYGVYGVPETYVIDKAGVIRFKQVGAVTPEVLKTRLLPLIQELQR</sequence>
<accession>A0ABW7GBS3</accession>
<dbReference type="EMBL" id="JBIGIA010000022">
    <property type="protein sequence ID" value="MFG6459411.1"/>
    <property type="molecule type" value="Genomic_DNA"/>
</dbReference>
<organism evidence="7 8">
    <name type="scientific">Pelomonas nitida</name>
    <dbReference type="NCBI Taxonomy" id="3299027"/>
    <lineage>
        <taxon>Bacteria</taxon>
        <taxon>Pseudomonadati</taxon>
        <taxon>Pseudomonadota</taxon>
        <taxon>Betaproteobacteria</taxon>
        <taxon>Burkholderiales</taxon>
        <taxon>Sphaerotilaceae</taxon>
        <taxon>Roseateles</taxon>
    </lineage>
</organism>
<dbReference type="InterPro" id="IPR036249">
    <property type="entry name" value="Thioredoxin-like_sf"/>
</dbReference>
<dbReference type="InterPro" id="IPR050553">
    <property type="entry name" value="Thioredoxin_ResA/DsbE_sf"/>
</dbReference>
<comment type="subcellular location">
    <subcellularLocation>
        <location evidence="1">Cell envelope</location>
    </subcellularLocation>
</comment>